<dbReference type="PROSITE" id="PS50222">
    <property type="entry name" value="EF_HAND_2"/>
    <property type="match status" value="1"/>
</dbReference>
<evidence type="ECO:0000313" key="4">
    <source>
        <dbReference type="EMBL" id="VDC27235.1"/>
    </source>
</evidence>
<proteinExistence type="predicted"/>
<dbReference type="SUPFAM" id="SSF47473">
    <property type="entry name" value="EF-hand"/>
    <property type="match status" value="1"/>
</dbReference>
<dbReference type="Proteomes" id="UP000277498">
    <property type="component" value="Unassembled WGS sequence"/>
</dbReference>
<dbReference type="GO" id="GO:0005509">
    <property type="term" value="F:calcium ion binding"/>
    <property type="evidence" value="ECO:0007669"/>
    <property type="project" value="InterPro"/>
</dbReference>
<protein>
    <recommendedName>
        <fullName evidence="3">EF-hand domain-containing protein</fullName>
    </recommendedName>
</protein>
<dbReference type="PROSITE" id="PS00018">
    <property type="entry name" value="EF_HAND_1"/>
    <property type="match status" value="1"/>
</dbReference>
<feature type="domain" description="EF-hand" evidence="3">
    <location>
        <begin position="44"/>
        <end position="79"/>
    </location>
</feature>
<dbReference type="InterPro" id="IPR002048">
    <property type="entry name" value="EF_hand_dom"/>
</dbReference>
<keyword evidence="2" id="KW-0732">Signal</keyword>
<feature type="signal peptide" evidence="2">
    <location>
        <begin position="1"/>
        <end position="20"/>
    </location>
</feature>
<dbReference type="InterPro" id="IPR018247">
    <property type="entry name" value="EF_Hand_1_Ca_BS"/>
</dbReference>
<evidence type="ECO:0000256" key="2">
    <source>
        <dbReference type="SAM" id="SignalP"/>
    </source>
</evidence>
<feature type="chain" id="PRO_5018284604" description="EF-hand domain-containing protein" evidence="2">
    <location>
        <begin position="21"/>
        <end position="88"/>
    </location>
</feature>
<name>A0A3P5X021_9RHOB</name>
<evidence type="ECO:0000259" key="3">
    <source>
        <dbReference type="PROSITE" id="PS50222"/>
    </source>
</evidence>
<keyword evidence="5" id="KW-1185">Reference proteome</keyword>
<reference evidence="4 5" key="1">
    <citation type="submission" date="2018-11" db="EMBL/GenBank/DDBJ databases">
        <authorList>
            <person name="Criscuolo A."/>
        </authorList>
    </citation>
    <scope>NUCLEOTIDE SEQUENCE [LARGE SCALE GENOMIC DNA]</scope>
    <source>
        <strain evidence="4">ACIP111625</strain>
    </source>
</reference>
<dbReference type="OrthoDB" id="5470953at2"/>
<dbReference type="AlphaFoldDB" id="A0A3P5X021"/>
<dbReference type="EMBL" id="UXAW01000058">
    <property type="protein sequence ID" value="VDC27235.1"/>
    <property type="molecule type" value="Genomic_DNA"/>
</dbReference>
<dbReference type="InterPro" id="IPR011992">
    <property type="entry name" value="EF-hand-dom_pair"/>
</dbReference>
<dbReference type="Gene3D" id="1.10.238.10">
    <property type="entry name" value="EF-hand"/>
    <property type="match status" value="1"/>
</dbReference>
<evidence type="ECO:0000313" key="5">
    <source>
        <dbReference type="Proteomes" id="UP000277498"/>
    </source>
</evidence>
<accession>A0A3P5X021</accession>
<sequence>MKRMALFALPLGLFAGAAMAQSVLPQIEDADASGDWSLTELQTAWPELTEEGFAAIDTDASGAVSQEELQTALDNGVIRPVEQDSPAQ</sequence>
<dbReference type="RefSeq" id="WP_124086230.1">
    <property type="nucleotide sequence ID" value="NZ_UXAW01000058.1"/>
</dbReference>
<feature type="region of interest" description="Disordered" evidence="1">
    <location>
        <begin position="65"/>
        <end position="88"/>
    </location>
</feature>
<gene>
    <name evidence="4" type="ORF">XINFAN_01820</name>
</gene>
<organism evidence="4 5">
    <name type="scientific">Pseudogemmobacter humi</name>
    <dbReference type="NCBI Taxonomy" id="2483812"/>
    <lineage>
        <taxon>Bacteria</taxon>
        <taxon>Pseudomonadati</taxon>
        <taxon>Pseudomonadota</taxon>
        <taxon>Alphaproteobacteria</taxon>
        <taxon>Rhodobacterales</taxon>
        <taxon>Paracoccaceae</taxon>
        <taxon>Pseudogemmobacter</taxon>
    </lineage>
</organism>
<evidence type="ECO:0000256" key="1">
    <source>
        <dbReference type="SAM" id="MobiDB-lite"/>
    </source>
</evidence>